<keyword evidence="3 5" id="KW-0819">tRNA processing</keyword>
<feature type="modified residue" description="1-thioglycine" evidence="5">
    <location>
        <position position="99"/>
    </location>
</feature>
<proteinExistence type="inferred from homology"/>
<dbReference type="AlphaFoldDB" id="A0A0K0FCC5"/>
<comment type="function">
    <text evidence="5">Acts as a sulfur carrier required for 2-thiolation of mcm(5)S(2)U at tRNA wobble positions of cytosolic tRNA(Lys), tRNA(Glu) and tRNA(Gln). Serves as sulfur donor in tRNA 2-thiolation reaction by being thiocarboxylated (-COSH) at its C-terminus by the MOCS3/UBA4 homolog. The sulfur is then transferred to tRNA to form 2-thiolation of mcm(5)S(2)U. Also acts as a ubiquitin-like protein (UBL) that is covalently conjugated via an isopeptide bond to lysine residues of target proteins. The thiocarboxylated form serves as substrate for conjugation and oxidative stress specifically induces the formation of UBL-protein conjugates.</text>
</comment>
<dbReference type="GO" id="GO:0034227">
    <property type="term" value="P:tRNA thio-modification"/>
    <property type="evidence" value="ECO:0007669"/>
    <property type="project" value="UniProtKB-UniRule"/>
</dbReference>
<dbReference type="PANTHER" id="PTHR14986">
    <property type="entry name" value="RURM1 PROTEIN"/>
    <property type="match status" value="1"/>
</dbReference>
<dbReference type="InterPro" id="IPR016155">
    <property type="entry name" value="Mopterin_synth/thiamin_S_b"/>
</dbReference>
<reference evidence="7" key="1">
    <citation type="submission" date="2014-07" db="EMBL/GenBank/DDBJ databases">
        <authorList>
            <person name="Martin A.A"/>
            <person name="De Silva N."/>
        </authorList>
    </citation>
    <scope>NUCLEOTIDE SEQUENCE</scope>
</reference>
<feature type="cross-link" description="Glycyl lysine isopeptide (Gly-Lys) (interchain with K-? in acceptor proteins)" evidence="5">
    <location>
        <position position="99"/>
    </location>
</feature>
<evidence type="ECO:0000256" key="4">
    <source>
        <dbReference type="ARBA" id="ARBA00022786"/>
    </source>
</evidence>
<dbReference type="WBParaSite" id="SVE_0649000.1">
    <property type="protein sequence ID" value="SVE_0649000.1"/>
    <property type="gene ID" value="SVE_0649000"/>
</dbReference>
<dbReference type="Gene3D" id="3.10.20.30">
    <property type="match status" value="1"/>
</dbReference>
<evidence type="ECO:0000313" key="7">
    <source>
        <dbReference type="Proteomes" id="UP000035680"/>
    </source>
</evidence>
<keyword evidence="2 5" id="KW-1017">Isopeptide bond</keyword>
<keyword evidence="1 5" id="KW-0963">Cytoplasm</keyword>
<protein>
    <recommendedName>
        <fullName evidence="5">Ubiquitin-related modifier 1 homolog</fullName>
    </recommendedName>
</protein>
<comment type="similarity">
    <text evidence="5 6">Belongs to the URM1 family.</text>
</comment>
<dbReference type="PIRSF" id="PIRSF037379">
    <property type="entry name" value="Ubiquitin-related_modifier_1"/>
    <property type="match status" value="1"/>
</dbReference>
<dbReference type="UniPathway" id="UPA00988"/>
<dbReference type="Proteomes" id="UP000035680">
    <property type="component" value="Unassembled WGS sequence"/>
</dbReference>
<comment type="pathway">
    <text evidence="5 6">tRNA modification; 5-methoxycarbonylmethyl-2-thiouridine-tRNA biosynthesis.</text>
</comment>
<dbReference type="SUPFAM" id="SSF54285">
    <property type="entry name" value="MoaD/ThiS"/>
    <property type="match status" value="1"/>
</dbReference>
<dbReference type="STRING" id="75913.A0A0K0FCC5"/>
<dbReference type="GO" id="GO:0002098">
    <property type="term" value="P:tRNA wobble uridine modification"/>
    <property type="evidence" value="ECO:0007669"/>
    <property type="project" value="UniProtKB-UniRule"/>
</dbReference>
<reference evidence="8" key="2">
    <citation type="submission" date="2015-08" db="UniProtKB">
        <authorList>
            <consortium name="WormBaseParasite"/>
        </authorList>
    </citation>
    <scope>IDENTIFICATION</scope>
</reference>
<dbReference type="GO" id="GO:0005829">
    <property type="term" value="C:cytosol"/>
    <property type="evidence" value="ECO:0007669"/>
    <property type="project" value="UniProtKB-UniRule"/>
</dbReference>
<name>A0A0K0FCC5_STRVS</name>
<evidence type="ECO:0000256" key="2">
    <source>
        <dbReference type="ARBA" id="ARBA00022499"/>
    </source>
</evidence>
<dbReference type="Pfam" id="PF09138">
    <property type="entry name" value="Urm1"/>
    <property type="match status" value="1"/>
</dbReference>
<sequence>MVEVELQFGGGVELIFDNQKSIKIKLDDDKKWTVKDLLDYLLKNMMKDCKTPEIFILNGNVRPGILVLINDCDWEILDGVNTVINNNDIITFISTLHGG</sequence>
<keyword evidence="4 5" id="KW-0833">Ubl conjugation pathway</keyword>
<keyword evidence="7" id="KW-1185">Reference proteome</keyword>
<accession>A0A0K0FCC5</accession>
<dbReference type="GO" id="GO:0032447">
    <property type="term" value="P:protein urmylation"/>
    <property type="evidence" value="ECO:0007669"/>
    <property type="project" value="UniProtKB-UniRule"/>
</dbReference>
<dbReference type="InterPro" id="IPR015221">
    <property type="entry name" value="Urm1"/>
</dbReference>
<dbReference type="HAMAP" id="MF_03048">
    <property type="entry name" value="Urm1"/>
    <property type="match status" value="1"/>
</dbReference>
<comment type="PTM">
    <text evidence="5">C-terminal thiocarboxylation occurs in 2 steps, it is first acyl-adenylated (-COAMP) via the hesA/moeB/thiF part of the MOCS3/UBA4 homolog, then thiocarboxylated (-COSH) via the rhodanese domain of the MOCS3/UBA4 homolog.</text>
</comment>
<dbReference type="InterPro" id="IPR012675">
    <property type="entry name" value="Beta-grasp_dom_sf"/>
</dbReference>
<evidence type="ECO:0000256" key="6">
    <source>
        <dbReference type="RuleBase" id="RU361182"/>
    </source>
</evidence>
<evidence type="ECO:0000256" key="3">
    <source>
        <dbReference type="ARBA" id="ARBA00022694"/>
    </source>
</evidence>
<organism evidence="7 8">
    <name type="scientific">Strongyloides venezuelensis</name>
    <name type="common">Threadworm</name>
    <dbReference type="NCBI Taxonomy" id="75913"/>
    <lineage>
        <taxon>Eukaryota</taxon>
        <taxon>Metazoa</taxon>
        <taxon>Ecdysozoa</taxon>
        <taxon>Nematoda</taxon>
        <taxon>Chromadorea</taxon>
        <taxon>Rhabditida</taxon>
        <taxon>Tylenchina</taxon>
        <taxon>Panagrolaimomorpha</taxon>
        <taxon>Strongyloidoidea</taxon>
        <taxon>Strongyloididae</taxon>
        <taxon>Strongyloides</taxon>
    </lineage>
</organism>
<dbReference type="CDD" id="cd01764">
    <property type="entry name" value="Ubl_Urm1"/>
    <property type="match status" value="1"/>
</dbReference>
<comment type="subcellular location">
    <subcellularLocation>
        <location evidence="5 6">Cytoplasm</location>
    </subcellularLocation>
</comment>
<evidence type="ECO:0000313" key="8">
    <source>
        <dbReference type="WBParaSite" id="SVE_0649000.1"/>
    </source>
</evidence>
<evidence type="ECO:0000256" key="1">
    <source>
        <dbReference type="ARBA" id="ARBA00022490"/>
    </source>
</evidence>
<evidence type="ECO:0000256" key="5">
    <source>
        <dbReference type="HAMAP-Rule" id="MF_03048"/>
    </source>
</evidence>